<feature type="region of interest" description="Disordered" evidence="1">
    <location>
        <begin position="39"/>
        <end position="60"/>
    </location>
</feature>
<organism evidence="2 3">
    <name type="scientific">Melipona bicolor</name>
    <dbReference type="NCBI Taxonomy" id="60889"/>
    <lineage>
        <taxon>Eukaryota</taxon>
        <taxon>Metazoa</taxon>
        <taxon>Ecdysozoa</taxon>
        <taxon>Arthropoda</taxon>
        <taxon>Hexapoda</taxon>
        <taxon>Insecta</taxon>
        <taxon>Pterygota</taxon>
        <taxon>Neoptera</taxon>
        <taxon>Endopterygota</taxon>
        <taxon>Hymenoptera</taxon>
        <taxon>Apocrita</taxon>
        <taxon>Aculeata</taxon>
        <taxon>Apoidea</taxon>
        <taxon>Anthophila</taxon>
        <taxon>Apidae</taxon>
        <taxon>Melipona</taxon>
    </lineage>
</organism>
<protein>
    <submittedName>
        <fullName evidence="2">Uncharacterized protein</fullName>
    </submittedName>
</protein>
<accession>A0AA40KM96</accession>
<evidence type="ECO:0000313" key="2">
    <source>
        <dbReference type="EMBL" id="KAK1125535.1"/>
    </source>
</evidence>
<proteinExistence type="predicted"/>
<gene>
    <name evidence="2" type="ORF">K0M31_005894</name>
</gene>
<reference evidence="2" key="1">
    <citation type="submission" date="2021-10" db="EMBL/GenBank/DDBJ databases">
        <title>Melipona bicolor Genome sequencing and assembly.</title>
        <authorList>
            <person name="Araujo N.S."/>
            <person name="Arias M.C."/>
        </authorList>
    </citation>
    <scope>NUCLEOTIDE SEQUENCE</scope>
    <source>
        <strain evidence="2">USP_2M_L1-L4_2017</strain>
        <tissue evidence="2">Whole body</tissue>
    </source>
</reference>
<dbReference type="Proteomes" id="UP001177670">
    <property type="component" value="Unassembled WGS sequence"/>
</dbReference>
<evidence type="ECO:0000313" key="3">
    <source>
        <dbReference type="Proteomes" id="UP001177670"/>
    </source>
</evidence>
<sequence>MQSVVAGPLPLSRNRVRKRAEEPSTFKGKLSRTKVRRNLMEKERKKKKKKEAAARDASLRKRVVLQKEANMHRMV</sequence>
<keyword evidence="3" id="KW-1185">Reference proteome</keyword>
<evidence type="ECO:0000256" key="1">
    <source>
        <dbReference type="SAM" id="MobiDB-lite"/>
    </source>
</evidence>
<comment type="caution">
    <text evidence="2">The sequence shown here is derived from an EMBL/GenBank/DDBJ whole genome shotgun (WGS) entry which is preliminary data.</text>
</comment>
<name>A0AA40KM96_9HYME</name>
<feature type="region of interest" description="Disordered" evidence="1">
    <location>
        <begin position="1"/>
        <end position="27"/>
    </location>
</feature>
<dbReference type="AlphaFoldDB" id="A0AA40KM96"/>
<dbReference type="EMBL" id="JAHYIQ010000016">
    <property type="protein sequence ID" value="KAK1125535.1"/>
    <property type="molecule type" value="Genomic_DNA"/>
</dbReference>